<dbReference type="Proteomes" id="UP001060085">
    <property type="component" value="Linkage Group LG08"/>
</dbReference>
<dbReference type="EMBL" id="CM044708">
    <property type="protein sequence ID" value="KAI5650914.1"/>
    <property type="molecule type" value="Genomic_DNA"/>
</dbReference>
<evidence type="ECO:0000313" key="2">
    <source>
        <dbReference type="Proteomes" id="UP001060085"/>
    </source>
</evidence>
<sequence>MDHYFHKKLLLIISLLFLVSISTIATESPTSSPSAAPESSPPNLKSESPNLQPESSSSSSASPNLQPESSSSSSASPNLQPESSSSGSPSQSPAFPPSSHVSFPPSGSDAPSPSMSSSSELDSPDSPDANRNTEPEDSPDSYVPEEETPEGPDGEIPSSVPSSSSKSESESESDSDSSDPPLKEEITDKNANPEVKKACGSTDYPNLCINTLDPIISPKKEVTLDTVLKVSIKATNDLAKAAKVMATKLAAAPGTPPELTKVLNDCKESYDSALYNFERAMEAYDTHDVGTMNTMLSAVITDVGDCEDEFSAVNIPSPVAEFAQKLANMTRDFNQVLSVEDKLGGSNQWVRKADGLWDVIEISELKVLGFQDLLLLGLTLWRQWYGTD</sequence>
<protein>
    <submittedName>
        <fullName evidence="1">Uncharacterized protein</fullName>
    </submittedName>
</protein>
<accession>A0ACB9ZT68</accession>
<organism evidence="1 2">
    <name type="scientific">Catharanthus roseus</name>
    <name type="common">Madagascar periwinkle</name>
    <name type="synonym">Vinca rosea</name>
    <dbReference type="NCBI Taxonomy" id="4058"/>
    <lineage>
        <taxon>Eukaryota</taxon>
        <taxon>Viridiplantae</taxon>
        <taxon>Streptophyta</taxon>
        <taxon>Embryophyta</taxon>
        <taxon>Tracheophyta</taxon>
        <taxon>Spermatophyta</taxon>
        <taxon>Magnoliopsida</taxon>
        <taxon>eudicotyledons</taxon>
        <taxon>Gunneridae</taxon>
        <taxon>Pentapetalae</taxon>
        <taxon>asterids</taxon>
        <taxon>lamiids</taxon>
        <taxon>Gentianales</taxon>
        <taxon>Apocynaceae</taxon>
        <taxon>Rauvolfioideae</taxon>
        <taxon>Vinceae</taxon>
        <taxon>Catharanthinae</taxon>
        <taxon>Catharanthus</taxon>
    </lineage>
</organism>
<evidence type="ECO:0000313" key="1">
    <source>
        <dbReference type="EMBL" id="KAI5650914.1"/>
    </source>
</evidence>
<keyword evidence="2" id="KW-1185">Reference proteome</keyword>
<reference evidence="2" key="1">
    <citation type="journal article" date="2023" name="Nat. Plants">
        <title>Single-cell RNA sequencing provides a high-resolution roadmap for understanding the multicellular compartmentation of specialized metabolism.</title>
        <authorList>
            <person name="Sun S."/>
            <person name="Shen X."/>
            <person name="Li Y."/>
            <person name="Li Y."/>
            <person name="Wang S."/>
            <person name="Li R."/>
            <person name="Zhang H."/>
            <person name="Shen G."/>
            <person name="Guo B."/>
            <person name="Wei J."/>
            <person name="Xu J."/>
            <person name="St-Pierre B."/>
            <person name="Chen S."/>
            <person name="Sun C."/>
        </authorList>
    </citation>
    <scope>NUCLEOTIDE SEQUENCE [LARGE SCALE GENOMIC DNA]</scope>
</reference>
<proteinExistence type="predicted"/>
<comment type="caution">
    <text evidence="1">The sequence shown here is derived from an EMBL/GenBank/DDBJ whole genome shotgun (WGS) entry which is preliminary data.</text>
</comment>
<name>A0ACB9ZT68_CATRO</name>
<gene>
    <name evidence="1" type="ORF">M9H77_36919</name>
</gene>